<evidence type="ECO:0000313" key="2">
    <source>
        <dbReference type="Proteomes" id="UP000199170"/>
    </source>
</evidence>
<dbReference type="AlphaFoldDB" id="A0A1H3H7A5"/>
<protein>
    <recommendedName>
        <fullName evidence="3">Small CPxCG-related zinc finger protein</fullName>
    </recommendedName>
</protein>
<name>A0A1H3H7A5_9EURY</name>
<dbReference type="RefSeq" id="WP_175454617.1">
    <property type="nucleotide sequence ID" value="NZ_FNPB01000006.1"/>
</dbReference>
<dbReference type="InterPro" id="IPR049703">
    <property type="entry name" value="HVO_2901-like"/>
</dbReference>
<gene>
    <name evidence="1" type="ORF">SAMN04487946_106198</name>
</gene>
<dbReference type="EMBL" id="FNPB01000006">
    <property type="protein sequence ID" value="SDY11220.1"/>
    <property type="molecule type" value="Genomic_DNA"/>
</dbReference>
<sequence>MQGLQYSRDQGRDLLECRHCGETFPEGQATTDGWHYACPECEEGRGIGDGLRRL</sequence>
<keyword evidence="2" id="KW-1185">Reference proteome</keyword>
<organism evidence="1 2">
    <name type="scientific">Halobellus clavatus</name>
    <dbReference type="NCBI Taxonomy" id="660517"/>
    <lineage>
        <taxon>Archaea</taxon>
        <taxon>Methanobacteriati</taxon>
        <taxon>Methanobacteriota</taxon>
        <taxon>Stenosarchaea group</taxon>
        <taxon>Halobacteria</taxon>
        <taxon>Halobacteriales</taxon>
        <taxon>Haloferacaceae</taxon>
        <taxon>Halobellus</taxon>
    </lineage>
</organism>
<proteinExistence type="predicted"/>
<dbReference type="NCBIfam" id="NF041915">
    <property type="entry name" value="HVO_2901"/>
    <property type="match status" value="1"/>
</dbReference>
<dbReference type="STRING" id="660517.SAMN04487946_106198"/>
<evidence type="ECO:0000313" key="1">
    <source>
        <dbReference type="EMBL" id="SDY11220.1"/>
    </source>
</evidence>
<accession>A0A1H3H7A5</accession>
<dbReference type="Proteomes" id="UP000199170">
    <property type="component" value="Unassembled WGS sequence"/>
</dbReference>
<evidence type="ECO:0008006" key="3">
    <source>
        <dbReference type="Google" id="ProtNLM"/>
    </source>
</evidence>
<reference evidence="2" key="1">
    <citation type="submission" date="2016-10" db="EMBL/GenBank/DDBJ databases">
        <authorList>
            <person name="Varghese N."/>
            <person name="Submissions S."/>
        </authorList>
    </citation>
    <scope>NUCLEOTIDE SEQUENCE [LARGE SCALE GENOMIC DNA]</scope>
    <source>
        <strain evidence="2">CGMCC 1.10118</strain>
    </source>
</reference>
<dbReference type="OrthoDB" id="334705at2157"/>